<dbReference type="Proteomes" id="UP000824111">
    <property type="component" value="Unassembled WGS sequence"/>
</dbReference>
<dbReference type="AlphaFoldDB" id="A0A9D1S6S7"/>
<dbReference type="InterPro" id="IPR036514">
    <property type="entry name" value="SGNH_hydro_sf"/>
</dbReference>
<name>A0A9D1S6S7_9FIRM</name>
<dbReference type="SUPFAM" id="SSF55383">
    <property type="entry name" value="Copper amine oxidase, domain N"/>
    <property type="match status" value="2"/>
</dbReference>
<sequence length="710" mass="79500">MQLKKVLLLFTACALFVGILPASAAVTEKDIDVTYRGISLYIDQEAVDLYDADGNYVEPFIYADTTYLPLRAVAEALQMQVDWDQETYSVYLSETSEAQPERPQAEAPQKNNGTTTISVTYNNISVYLNDEKLTLAAADGTPVEPFIANGTTYLPLRAIAEATDSSVEWDNETSSIYIETQEEFPTEPPYDVGANSDWSLDEAESYGYTVDMDAYADNDYALITAYNGTQTAVLVPAKIGGKTTYITQVALNEEQNTIVFSYDATIESVTFETGVQCENAANLFRECANLKYVYNLPDSTSGPYLFSRSPNMRYIDKIPEKITDMESFCANCPEMTALKTIPSGVTNTGHLFANCTALTGDIYCEATNITWAFNMLHGTVLPITLHVPYPSTSYTTIENAGLPENVQLVKMENQIAYLPKEIYVSTFLTLNLYNYAVSPNYSDCTFTWDCAIGEATQKGYALKGTDDQLGDYPLTLTISRGDEVLSTLSSTVRLVSPKTMQQRMRLLTIGDTSTFNSEIWMRKINTYTDRISFVGSRTGGHEGRLHYSAGMYLQPFTYTGYDTGLNQENPFYNPETERFDWNYYKQYTGISPTAVQLFFGTTDLSDPVTNVDNMKKIVDAIRQDDPDMPIFIASAPYFNGANKTIDTNIFHLMLEQDRVFSEYENLYFVPIALTYDRDLNYNPSSRSNPNNAGYEQFGMCMFSAFAAYLQ</sequence>
<feature type="domain" description="Copper amine oxidase-like N-terminal" evidence="3">
    <location>
        <begin position="57"/>
        <end position="178"/>
    </location>
</feature>
<dbReference type="InterPro" id="IPR012854">
    <property type="entry name" value="Cu_amine_oxidase-like_N"/>
</dbReference>
<accession>A0A9D1S6S7</accession>
<dbReference type="InterPro" id="IPR032675">
    <property type="entry name" value="LRR_dom_sf"/>
</dbReference>
<gene>
    <name evidence="4" type="ORF">IAB04_06340</name>
</gene>
<evidence type="ECO:0000313" key="4">
    <source>
        <dbReference type="EMBL" id="HIU48965.1"/>
    </source>
</evidence>
<evidence type="ECO:0000256" key="1">
    <source>
        <dbReference type="SAM" id="MobiDB-lite"/>
    </source>
</evidence>
<proteinExistence type="predicted"/>
<dbReference type="Gene3D" id="3.30.457.10">
    <property type="entry name" value="Copper amine oxidase-like, N-terminal domain"/>
    <property type="match status" value="1"/>
</dbReference>
<feature type="signal peptide" evidence="2">
    <location>
        <begin position="1"/>
        <end position="24"/>
    </location>
</feature>
<dbReference type="EMBL" id="DVND01000163">
    <property type="protein sequence ID" value="HIU48965.1"/>
    <property type="molecule type" value="Genomic_DNA"/>
</dbReference>
<keyword evidence="2" id="KW-0732">Signal</keyword>
<evidence type="ECO:0000256" key="2">
    <source>
        <dbReference type="SAM" id="SignalP"/>
    </source>
</evidence>
<dbReference type="Gene3D" id="3.80.10.10">
    <property type="entry name" value="Ribonuclease Inhibitor"/>
    <property type="match status" value="1"/>
</dbReference>
<reference evidence="4" key="1">
    <citation type="submission" date="2020-10" db="EMBL/GenBank/DDBJ databases">
        <authorList>
            <person name="Gilroy R."/>
        </authorList>
    </citation>
    <scope>NUCLEOTIDE SEQUENCE</scope>
    <source>
        <strain evidence="4">ChiSjej4B22-9803</strain>
    </source>
</reference>
<dbReference type="InterPro" id="IPR036582">
    <property type="entry name" value="Mao_N_sf"/>
</dbReference>
<organism evidence="4 5">
    <name type="scientific">Candidatus Avimonoglobus intestinipullorum</name>
    <dbReference type="NCBI Taxonomy" id="2840699"/>
    <lineage>
        <taxon>Bacteria</taxon>
        <taxon>Bacillati</taxon>
        <taxon>Bacillota</taxon>
        <taxon>Clostridia</taxon>
        <taxon>Eubacteriales</taxon>
        <taxon>Candidatus Avimonoglobus</taxon>
    </lineage>
</organism>
<dbReference type="Pfam" id="PF07833">
    <property type="entry name" value="Cu_amine_oxidN1"/>
    <property type="match status" value="1"/>
</dbReference>
<comment type="caution">
    <text evidence="4">The sequence shown here is derived from an EMBL/GenBank/DDBJ whole genome shotgun (WGS) entry which is preliminary data.</text>
</comment>
<reference evidence="4" key="2">
    <citation type="journal article" date="2021" name="PeerJ">
        <title>Extensive microbial diversity within the chicken gut microbiome revealed by metagenomics and culture.</title>
        <authorList>
            <person name="Gilroy R."/>
            <person name="Ravi A."/>
            <person name="Getino M."/>
            <person name="Pursley I."/>
            <person name="Horton D.L."/>
            <person name="Alikhan N.F."/>
            <person name="Baker D."/>
            <person name="Gharbi K."/>
            <person name="Hall N."/>
            <person name="Watson M."/>
            <person name="Adriaenssens E.M."/>
            <person name="Foster-Nyarko E."/>
            <person name="Jarju S."/>
            <person name="Secka A."/>
            <person name="Antonio M."/>
            <person name="Oren A."/>
            <person name="Chaudhuri R.R."/>
            <person name="La Ragione R."/>
            <person name="Hildebrand F."/>
            <person name="Pallen M.J."/>
        </authorList>
    </citation>
    <scope>NUCLEOTIDE SEQUENCE</scope>
    <source>
        <strain evidence="4">ChiSjej4B22-9803</strain>
    </source>
</reference>
<dbReference type="Gene3D" id="3.40.50.1110">
    <property type="entry name" value="SGNH hydrolase"/>
    <property type="match status" value="1"/>
</dbReference>
<evidence type="ECO:0000259" key="3">
    <source>
        <dbReference type="Pfam" id="PF07833"/>
    </source>
</evidence>
<feature type="chain" id="PRO_5038788529" description="Copper amine oxidase-like N-terminal domain-containing protein" evidence="2">
    <location>
        <begin position="25"/>
        <end position="710"/>
    </location>
</feature>
<evidence type="ECO:0000313" key="5">
    <source>
        <dbReference type="Proteomes" id="UP000824111"/>
    </source>
</evidence>
<dbReference type="SUPFAM" id="SSF52266">
    <property type="entry name" value="SGNH hydrolase"/>
    <property type="match status" value="1"/>
</dbReference>
<protein>
    <recommendedName>
        <fullName evidence="3">Copper amine oxidase-like N-terminal domain-containing protein</fullName>
    </recommendedName>
</protein>
<feature type="region of interest" description="Disordered" evidence="1">
    <location>
        <begin position="94"/>
        <end position="114"/>
    </location>
</feature>